<name>A0A7W7I2I2_9ACTN</name>
<dbReference type="EMBL" id="JACHNH010000001">
    <property type="protein sequence ID" value="MBB4765219.1"/>
    <property type="molecule type" value="Genomic_DNA"/>
</dbReference>
<dbReference type="PANTHER" id="PTHR34109">
    <property type="entry name" value="BNAUNNG04460D PROTEIN-RELATED"/>
    <property type="match status" value="1"/>
</dbReference>
<evidence type="ECO:0000313" key="3">
    <source>
        <dbReference type="EMBL" id="MBB4765219.1"/>
    </source>
</evidence>
<reference evidence="3 4" key="1">
    <citation type="submission" date="2020-08" db="EMBL/GenBank/DDBJ databases">
        <title>Sequencing the genomes of 1000 actinobacteria strains.</title>
        <authorList>
            <person name="Klenk H.-P."/>
        </authorList>
    </citation>
    <scope>NUCLEOTIDE SEQUENCE [LARGE SCALE GENOMIC DNA]</scope>
    <source>
        <strain evidence="3 4">DSM 43149</strain>
    </source>
</reference>
<dbReference type="InterPro" id="IPR004360">
    <property type="entry name" value="Glyas_Fos-R_dOase_dom"/>
</dbReference>
<dbReference type="PANTHER" id="PTHR34109:SF1">
    <property type="entry name" value="VOC DOMAIN-CONTAINING PROTEIN"/>
    <property type="match status" value="1"/>
</dbReference>
<feature type="region of interest" description="Disordered" evidence="1">
    <location>
        <begin position="95"/>
        <end position="134"/>
    </location>
</feature>
<dbReference type="AlphaFoldDB" id="A0A7W7I2I2"/>
<dbReference type="InterPro" id="IPR029068">
    <property type="entry name" value="Glyas_Bleomycin-R_OHBP_Dase"/>
</dbReference>
<dbReference type="Gene3D" id="3.10.180.10">
    <property type="entry name" value="2,3-Dihydroxybiphenyl 1,2-Dioxygenase, domain 1"/>
    <property type="match status" value="1"/>
</dbReference>
<evidence type="ECO:0000256" key="1">
    <source>
        <dbReference type="SAM" id="MobiDB-lite"/>
    </source>
</evidence>
<sequence>MASPPVISVMLIVSDADAAVAWYKAALGAAELWNLGGVAGLEVGGAAFFLHEVNPRKPTETSPGQAGATSTRIEVFTDDPDGFIERAVAAGATAGSEIEDHQVPWGTHRQGGFTDPFGHNWSVGDRSPLDRFPR</sequence>
<evidence type="ECO:0000259" key="2">
    <source>
        <dbReference type="PROSITE" id="PS51819"/>
    </source>
</evidence>
<dbReference type="SUPFAM" id="SSF54593">
    <property type="entry name" value="Glyoxalase/Bleomycin resistance protein/Dihydroxybiphenyl dioxygenase"/>
    <property type="match status" value="1"/>
</dbReference>
<dbReference type="Pfam" id="PF00903">
    <property type="entry name" value="Glyoxalase"/>
    <property type="match status" value="1"/>
</dbReference>
<dbReference type="Proteomes" id="UP000578112">
    <property type="component" value="Unassembled WGS sequence"/>
</dbReference>
<proteinExistence type="predicted"/>
<dbReference type="RefSeq" id="WP_184996306.1">
    <property type="nucleotide sequence ID" value="NZ_BOMK01000031.1"/>
</dbReference>
<dbReference type="InterPro" id="IPR037523">
    <property type="entry name" value="VOC_core"/>
</dbReference>
<gene>
    <name evidence="3" type="ORF">BJ971_005775</name>
</gene>
<accession>A0A7W7I2I2</accession>
<dbReference type="PROSITE" id="PS51819">
    <property type="entry name" value="VOC"/>
    <property type="match status" value="1"/>
</dbReference>
<protein>
    <submittedName>
        <fullName evidence="3">Putative glyoxalase superfamily protein PhnB</fullName>
    </submittedName>
</protein>
<comment type="caution">
    <text evidence="3">The sequence shown here is derived from an EMBL/GenBank/DDBJ whole genome shotgun (WGS) entry which is preliminary data.</text>
</comment>
<evidence type="ECO:0000313" key="4">
    <source>
        <dbReference type="Proteomes" id="UP000578112"/>
    </source>
</evidence>
<feature type="domain" description="VOC" evidence="2">
    <location>
        <begin position="5"/>
        <end position="126"/>
    </location>
</feature>
<keyword evidence="4" id="KW-1185">Reference proteome</keyword>
<organism evidence="3 4">
    <name type="scientific">Actinoplanes digitatis</name>
    <dbReference type="NCBI Taxonomy" id="1868"/>
    <lineage>
        <taxon>Bacteria</taxon>
        <taxon>Bacillati</taxon>
        <taxon>Actinomycetota</taxon>
        <taxon>Actinomycetes</taxon>
        <taxon>Micromonosporales</taxon>
        <taxon>Micromonosporaceae</taxon>
        <taxon>Actinoplanes</taxon>
    </lineage>
</organism>